<dbReference type="Proteomes" id="UP000634672">
    <property type="component" value="Unassembled WGS sequence"/>
</dbReference>
<protein>
    <submittedName>
        <fullName evidence="1">Uncharacterized protein</fullName>
    </submittedName>
</protein>
<dbReference type="EMBL" id="JACOPB010000035">
    <property type="protein sequence ID" value="MBC5712441.1"/>
    <property type="molecule type" value="Genomic_DNA"/>
</dbReference>
<sequence length="377" mass="38769">MGKRVTAENIARLWINMKNHVKDGYVAKVSGKGLSTEDYTTAEKQKLNELHNTTVDSALSSSSTNPVQNKVVNTALSGKVPTTRKVNNKALSADITLAAGDVGAIPSAQKGVAGGVAELDDSGHVPAAQLPSYVDDVIDSYIVTGATAFSSGWLSLTSEGAALAPESGKIYIVLTTGNYNMREYRWSGTAYAQVNEGIALGETASTAFRGDRGKTAYDHSQTAHAPANAEQNVQSDWNVTDTASDAFVKNKPTSMPANGGNAATVGGHTVEKDVPANAVFTDTKPIAMKGATASAAGAAGYVPAPPAGSQTKFLRADGTYQTPDNTTYSAFKGATASADGGTGLVPAPASGKQDAVLCADGTWADPMTDAEIDAICV</sequence>
<organism evidence="1 2">
    <name type="scientific">Hungatella hominis</name>
    <dbReference type="NCBI Taxonomy" id="2763050"/>
    <lineage>
        <taxon>Bacteria</taxon>
        <taxon>Bacillati</taxon>
        <taxon>Bacillota</taxon>
        <taxon>Clostridia</taxon>
        <taxon>Lachnospirales</taxon>
        <taxon>Lachnospiraceae</taxon>
        <taxon>Hungatella</taxon>
    </lineage>
</organism>
<dbReference type="RefSeq" id="WP_187024859.1">
    <property type="nucleotide sequence ID" value="NZ_JACOPB010000035.1"/>
</dbReference>
<evidence type="ECO:0000313" key="1">
    <source>
        <dbReference type="EMBL" id="MBC5712441.1"/>
    </source>
</evidence>
<keyword evidence="2" id="KW-1185">Reference proteome</keyword>
<reference evidence="1 2" key="1">
    <citation type="submission" date="2020-08" db="EMBL/GenBank/DDBJ databases">
        <title>Genome public.</title>
        <authorList>
            <person name="Liu C."/>
            <person name="Sun Q."/>
        </authorList>
    </citation>
    <scope>NUCLEOTIDE SEQUENCE [LARGE SCALE GENOMIC DNA]</scope>
    <source>
        <strain evidence="1 2">NSJ-66</strain>
    </source>
</reference>
<evidence type="ECO:0000313" key="2">
    <source>
        <dbReference type="Proteomes" id="UP000634672"/>
    </source>
</evidence>
<comment type="caution">
    <text evidence="1">The sequence shown here is derived from an EMBL/GenBank/DDBJ whole genome shotgun (WGS) entry which is preliminary data.</text>
</comment>
<proteinExistence type="predicted"/>
<accession>A0ABR7HGW5</accession>
<gene>
    <name evidence="1" type="ORF">H8S75_31565</name>
</gene>
<name>A0ABR7HGW5_9FIRM</name>